<accession>A0A4S8L8W6</accession>
<dbReference type="PANTHER" id="PTHR31912">
    <property type="entry name" value="IP13529P"/>
    <property type="match status" value="1"/>
</dbReference>
<organism evidence="1 2">
    <name type="scientific">Dendrothele bispora (strain CBS 962.96)</name>
    <dbReference type="NCBI Taxonomy" id="1314807"/>
    <lineage>
        <taxon>Eukaryota</taxon>
        <taxon>Fungi</taxon>
        <taxon>Dikarya</taxon>
        <taxon>Basidiomycota</taxon>
        <taxon>Agaricomycotina</taxon>
        <taxon>Agaricomycetes</taxon>
        <taxon>Agaricomycetidae</taxon>
        <taxon>Agaricales</taxon>
        <taxon>Agaricales incertae sedis</taxon>
        <taxon>Dendrothele</taxon>
    </lineage>
</organism>
<name>A0A4S8L8W6_DENBC</name>
<evidence type="ECO:0000313" key="2">
    <source>
        <dbReference type="Proteomes" id="UP000297245"/>
    </source>
</evidence>
<proteinExistence type="predicted"/>
<evidence type="ECO:0000313" key="1">
    <source>
        <dbReference type="EMBL" id="THU85182.1"/>
    </source>
</evidence>
<protein>
    <submittedName>
        <fullName evidence="1">Uncharacterized protein</fullName>
    </submittedName>
</protein>
<dbReference type="PANTHER" id="PTHR31912:SF34">
    <property type="entry name" value="NOTOCHORD-RELATED PROTEIN"/>
    <property type="match status" value="1"/>
</dbReference>
<gene>
    <name evidence="1" type="ORF">K435DRAFT_926248</name>
</gene>
<keyword evidence="2" id="KW-1185">Reference proteome</keyword>
<dbReference type="EMBL" id="ML179561">
    <property type="protein sequence ID" value="THU85182.1"/>
    <property type="molecule type" value="Genomic_DNA"/>
</dbReference>
<dbReference type="Proteomes" id="UP000297245">
    <property type="component" value="Unassembled WGS sequence"/>
</dbReference>
<dbReference type="OrthoDB" id="2506088at2759"/>
<reference evidence="1 2" key="1">
    <citation type="journal article" date="2019" name="Nat. Ecol. Evol.">
        <title>Megaphylogeny resolves global patterns of mushroom evolution.</title>
        <authorList>
            <person name="Varga T."/>
            <person name="Krizsan K."/>
            <person name="Foldi C."/>
            <person name="Dima B."/>
            <person name="Sanchez-Garcia M."/>
            <person name="Sanchez-Ramirez S."/>
            <person name="Szollosi G.J."/>
            <person name="Szarkandi J.G."/>
            <person name="Papp V."/>
            <person name="Albert L."/>
            <person name="Andreopoulos W."/>
            <person name="Angelini C."/>
            <person name="Antonin V."/>
            <person name="Barry K.W."/>
            <person name="Bougher N.L."/>
            <person name="Buchanan P."/>
            <person name="Buyck B."/>
            <person name="Bense V."/>
            <person name="Catcheside P."/>
            <person name="Chovatia M."/>
            <person name="Cooper J."/>
            <person name="Damon W."/>
            <person name="Desjardin D."/>
            <person name="Finy P."/>
            <person name="Geml J."/>
            <person name="Haridas S."/>
            <person name="Hughes K."/>
            <person name="Justo A."/>
            <person name="Karasinski D."/>
            <person name="Kautmanova I."/>
            <person name="Kiss B."/>
            <person name="Kocsube S."/>
            <person name="Kotiranta H."/>
            <person name="LaButti K.M."/>
            <person name="Lechner B.E."/>
            <person name="Liimatainen K."/>
            <person name="Lipzen A."/>
            <person name="Lukacs Z."/>
            <person name="Mihaltcheva S."/>
            <person name="Morgado L.N."/>
            <person name="Niskanen T."/>
            <person name="Noordeloos M.E."/>
            <person name="Ohm R.A."/>
            <person name="Ortiz-Santana B."/>
            <person name="Ovrebo C."/>
            <person name="Racz N."/>
            <person name="Riley R."/>
            <person name="Savchenko A."/>
            <person name="Shiryaev A."/>
            <person name="Soop K."/>
            <person name="Spirin V."/>
            <person name="Szebenyi C."/>
            <person name="Tomsovsky M."/>
            <person name="Tulloss R.E."/>
            <person name="Uehling J."/>
            <person name="Grigoriev I.V."/>
            <person name="Vagvolgyi C."/>
            <person name="Papp T."/>
            <person name="Martin F.M."/>
            <person name="Miettinen O."/>
            <person name="Hibbett D.S."/>
            <person name="Nagy L.G."/>
        </authorList>
    </citation>
    <scope>NUCLEOTIDE SEQUENCE [LARGE SCALE GENOMIC DNA]</scope>
    <source>
        <strain evidence="1 2">CBS 962.96</strain>
    </source>
</reference>
<sequence>MCGVRLHISVLPADNPQQAEEASHMGGNANHPCRKCNVGGPSQHIQTDEGYHSLYLMKSAMKDVQKSVTEMQTAMGTKDKITEYWIEILLTKAKEEKKRDRTKSVQQIAVELEKWLDEQPGEKMSPLLNIAGLDPTKDTPVEILHTILLGIVKYVWLMFHTSLTEADCNLFVIHLQLTDLDGLNILPLCAAYMMQYRSNLIGKHFKTLMQTMAFHAQDLVIPALFSLIKAVGKLSAVLWVSEIHNMDEYLSDLEILIANTLDAFAEVDPLKIVDKIKLHLLPHVVPDIRRFGPAPSTYVLSSAIIKR</sequence>
<dbReference type="AlphaFoldDB" id="A0A4S8L8W6"/>